<accession>A0A7W7ZX30</accession>
<evidence type="ECO:0000313" key="2">
    <source>
        <dbReference type="Proteomes" id="UP000568380"/>
    </source>
</evidence>
<organism evidence="1 2">
    <name type="scientific">Nonomuraea endophytica</name>
    <dbReference type="NCBI Taxonomy" id="714136"/>
    <lineage>
        <taxon>Bacteria</taxon>
        <taxon>Bacillati</taxon>
        <taxon>Actinomycetota</taxon>
        <taxon>Actinomycetes</taxon>
        <taxon>Streptosporangiales</taxon>
        <taxon>Streptosporangiaceae</taxon>
        <taxon>Nonomuraea</taxon>
    </lineage>
</organism>
<dbReference type="Proteomes" id="UP000568380">
    <property type="component" value="Unassembled WGS sequence"/>
</dbReference>
<reference evidence="1 2" key="1">
    <citation type="submission" date="2020-08" db="EMBL/GenBank/DDBJ databases">
        <title>Genomic Encyclopedia of Type Strains, Phase IV (KMG-IV): sequencing the most valuable type-strain genomes for metagenomic binning, comparative biology and taxonomic classification.</title>
        <authorList>
            <person name="Goeker M."/>
        </authorList>
    </citation>
    <scope>NUCLEOTIDE SEQUENCE [LARGE SCALE GENOMIC DNA]</scope>
    <source>
        <strain evidence="1 2">DSM 45385</strain>
    </source>
</reference>
<proteinExistence type="predicted"/>
<dbReference type="RefSeq" id="WP_184958466.1">
    <property type="nucleotide sequence ID" value="NZ_JACHIN010000001.1"/>
</dbReference>
<dbReference type="AlphaFoldDB" id="A0A7W7ZX30"/>
<comment type="caution">
    <text evidence="1">The sequence shown here is derived from an EMBL/GenBank/DDBJ whole genome shotgun (WGS) entry which is preliminary data.</text>
</comment>
<gene>
    <name evidence="1" type="ORF">HNR40_000843</name>
</gene>
<dbReference type="EMBL" id="JACHIN010000001">
    <property type="protein sequence ID" value="MBB5075397.1"/>
    <property type="molecule type" value="Genomic_DNA"/>
</dbReference>
<name>A0A7W7ZX30_9ACTN</name>
<sequence length="76" mass="8182">MSHGDDSQDDRSAQATVKIVCSTDIDSIIEAVRAADTLGMGVRLTNHLEPTSPTGADLQWQLTVLKEPPGRAHDLK</sequence>
<keyword evidence="2" id="KW-1185">Reference proteome</keyword>
<evidence type="ECO:0000313" key="1">
    <source>
        <dbReference type="EMBL" id="MBB5075397.1"/>
    </source>
</evidence>
<protein>
    <submittedName>
        <fullName evidence="1">Uncharacterized protein</fullName>
    </submittedName>
</protein>